<dbReference type="AlphaFoldDB" id="A0AAV4N2W5"/>
<organism evidence="1 2">
    <name type="scientific">Caerostris extrusa</name>
    <name type="common">Bark spider</name>
    <name type="synonym">Caerostris bankana</name>
    <dbReference type="NCBI Taxonomy" id="172846"/>
    <lineage>
        <taxon>Eukaryota</taxon>
        <taxon>Metazoa</taxon>
        <taxon>Ecdysozoa</taxon>
        <taxon>Arthropoda</taxon>
        <taxon>Chelicerata</taxon>
        <taxon>Arachnida</taxon>
        <taxon>Araneae</taxon>
        <taxon>Araneomorphae</taxon>
        <taxon>Entelegynae</taxon>
        <taxon>Araneoidea</taxon>
        <taxon>Araneidae</taxon>
        <taxon>Caerostris</taxon>
    </lineage>
</organism>
<accession>A0AAV4N2W5</accession>
<proteinExistence type="predicted"/>
<protein>
    <submittedName>
        <fullName evidence="1">Uncharacterized protein</fullName>
    </submittedName>
</protein>
<gene>
    <name evidence="1" type="ORF">CEXT_220971</name>
</gene>
<dbReference type="EMBL" id="BPLR01002905">
    <property type="protein sequence ID" value="GIX79177.1"/>
    <property type="molecule type" value="Genomic_DNA"/>
</dbReference>
<keyword evidence="2" id="KW-1185">Reference proteome</keyword>
<name>A0AAV4N2W5_CAEEX</name>
<evidence type="ECO:0000313" key="1">
    <source>
        <dbReference type="EMBL" id="GIX79177.1"/>
    </source>
</evidence>
<reference evidence="1 2" key="1">
    <citation type="submission" date="2021-06" db="EMBL/GenBank/DDBJ databases">
        <title>Caerostris extrusa draft genome.</title>
        <authorList>
            <person name="Kono N."/>
            <person name="Arakawa K."/>
        </authorList>
    </citation>
    <scope>NUCLEOTIDE SEQUENCE [LARGE SCALE GENOMIC DNA]</scope>
</reference>
<sequence length="106" mass="12157">MLNGEYREILPPRRYSLRLWIHLSCKKKDISLSFSLKVLGSIRNHFLSRFACSSFRMTAFRLLLDTLQSLGSLISLPFRGAQLRRSSGFVKLFDNRPQPGIGKGNK</sequence>
<comment type="caution">
    <text evidence="1">The sequence shown here is derived from an EMBL/GenBank/DDBJ whole genome shotgun (WGS) entry which is preliminary data.</text>
</comment>
<evidence type="ECO:0000313" key="2">
    <source>
        <dbReference type="Proteomes" id="UP001054945"/>
    </source>
</evidence>
<dbReference type="Proteomes" id="UP001054945">
    <property type="component" value="Unassembled WGS sequence"/>
</dbReference>